<evidence type="ECO:0000256" key="2">
    <source>
        <dbReference type="ARBA" id="ARBA00022448"/>
    </source>
</evidence>
<feature type="domain" description="Potassium channel" evidence="9">
    <location>
        <begin position="31"/>
        <end position="100"/>
    </location>
</feature>
<keyword evidence="6 8" id="KW-0472">Membrane</keyword>
<dbReference type="Pfam" id="PF07885">
    <property type="entry name" value="Ion_trans_2"/>
    <property type="match status" value="1"/>
</dbReference>
<dbReference type="GO" id="GO:0015271">
    <property type="term" value="F:outward rectifier potassium channel activity"/>
    <property type="evidence" value="ECO:0007669"/>
    <property type="project" value="TreeGrafter"/>
</dbReference>
<dbReference type="GO" id="GO:0005886">
    <property type="term" value="C:plasma membrane"/>
    <property type="evidence" value="ECO:0007669"/>
    <property type="project" value="TreeGrafter"/>
</dbReference>
<proteinExistence type="predicted"/>
<keyword evidence="3 8" id="KW-0812">Transmembrane</keyword>
<dbReference type="AlphaFoldDB" id="A0A0K1QM28"/>
<organism evidence="10 11">
    <name type="scientific">Pseudomonas fluorescens NCIMB 11764</name>
    <dbReference type="NCBI Taxonomy" id="1221522"/>
    <lineage>
        <taxon>Bacteria</taxon>
        <taxon>Pseudomonadati</taxon>
        <taxon>Pseudomonadota</taxon>
        <taxon>Gammaproteobacteria</taxon>
        <taxon>Pseudomonadales</taxon>
        <taxon>Pseudomonadaceae</taxon>
        <taxon>Pseudomonas</taxon>
    </lineage>
</organism>
<evidence type="ECO:0000313" key="10">
    <source>
        <dbReference type="EMBL" id="AKV06806.1"/>
    </source>
</evidence>
<name>A0A0K1QM28_PSEFL</name>
<feature type="transmembrane region" description="Helical" evidence="8">
    <location>
        <begin position="54"/>
        <end position="71"/>
    </location>
</feature>
<dbReference type="SUPFAM" id="SSF81324">
    <property type="entry name" value="Voltage-gated potassium channels"/>
    <property type="match status" value="1"/>
</dbReference>
<dbReference type="PANTHER" id="PTHR11003">
    <property type="entry name" value="POTASSIUM CHANNEL, SUBFAMILY K"/>
    <property type="match status" value="1"/>
</dbReference>
<comment type="subcellular location">
    <subcellularLocation>
        <location evidence="1">Membrane</location>
        <topology evidence="1">Multi-pass membrane protein</topology>
    </subcellularLocation>
</comment>
<dbReference type="GO" id="GO:0022841">
    <property type="term" value="F:potassium ion leak channel activity"/>
    <property type="evidence" value="ECO:0007669"/>
    <property type="project" value="TreeGrafter"/>
</dbReference>
<keyword evidence="2" id="KW-0813">Transport</keyword>
<evidence type="ECO:0000256" key="3">
    <source>
        <dbReference type="ARBA" id="ARBA00022692"/>
    </source>
</evidence>
<evidence type="ECO:0000256" key="4">
    <source>
        <dbReference type="ARBA" id="ARBA00022989"/>
    </source>
</evidence>
<evidence type="ECO:0000259" key="9">
    <source>
        <dbReference type="Pfam" id="PF07885"/>
    </source>
</evidence>
<dbReference type="InterPro" id="IPR003280">
    <property type="entry name" value="2pore_dom_K_chnl"/>
</dbReference>
<protein>
    <submittedName>
        <fullName evidence="10">Ion channel</fullName>
    </submittedName>
</protein>
<dbReference type="Proteomes" id="UP000017175">
    <property type="component" value="Chromosome"/>
</dbReference>
<dbReference type="InterPro" id="IPR013099">
    <property type="entry name" value="K_chnl_dom"/>
</dbReference>
<feature type="transmembrane region" description="Helical" evidence="8">
    <location>
        <begin position="20"/>
        <end position="42"/>
    </location>
</feature>
<evidence type="ECO:0000256" key="5">
    <source>
        <dbReference type="ARBA" id="ARBA00023065"/>
    </source>
</evidence>
<gene>
    <name evidence="10" type="ORF">B723_10495</name>
</gene>
<dbReference type="GO" id="GO:0030322">
    <property type="term" value="P:stabilization of membrane potential"/>
    <property type="evidence" value="ECO:0007669"/>
    <property type="project" value="TreeGrafter"/>
</dbReference>
<dbReference type="EMBL" id="CP010945">
    <property type="protein sequence ID" value="AKV06806.1"/>
    <property type="molecule type" value="Genomic_DNA"/>
</dbReference>
<dbReference type="RefSeq" id="WP_017340339.1">
    <property type="nucleotide sequence ID" value="NZ_CP010945.1"/>
</dbReference>
<evidence type="ECO:0000256" key="8">
    <source>
        <dbReference type="SAM" id="Phobius"/>
    </source>
</evidence>
<keyword evidence="4 8" id="KW-1133">Transmembrane helix</keyword>
<keyword evidence="7" id="KW-0407">Ion channel</keyword>
<dbReference type="OrthoDB" id="9813518at2"/>
<feature type="transmembrane region" description="Helical" evidence="8">
    <location>
        <begin position="78"/>
        <end position="99"/>
    </location>
</feature>
<dbReference type="PANTHER" id="PTHR11003:SF334">
    <property type="entry name" value="FI03418P"/>
    <property type="match status" value="1"/>
</dbReference>
<evidence type="ECO:0000256" key="1">
    <source>
        <dbReference type="ARBA" id="ARBA00004141"/>
    </source>
</evidence>
<dbReference type="eggNOG" id="ENOG5031U9J">
    <property type="taxonomic scope" value="Bacteria"/>
</dbReference>
<sequence>MKPANTSNIRREFYKAVGYYLRVVWPILSTMLIVIVMCGLIISYLEGWDPFDGIYFGFVTGLTIGYGELVPKLPLSRILAILLGFNGVLLTAIFAAISVRSIEIAVRVTDGDK</sequence>
<dbReference type="Gene3D" id="1.10.287.70">
    <property type="match status" value="1"/>
</dbReference>
<reference evidence="10 11" key="1">
    <citation type="journal article" date="2012" name="J. Bacteriol.">
        <title>Draft genome sequence of the cyanide-utilizing bacterium Pseudomonas fluorescens strain NCIMB 11764.</title>
        <authorList>
            <person name="Vilo C.A."/>
            <person name="Benedik M.J."/>
            <person name="Kunz D.A."/>
            <person name="Dong Q."/>
        </authorList>
    </citation>
    <scope>NUCLEOTIDE SEQUENCE [LARGE SCALE GENOMIC DNA]</scope>
    <source>
        <strain evidence="10 11">NCIMB 11764</strain>
    </source>
</reference>
<evidence type="ECO:0000256" key="6">
    <source>
        <dbReference type="ARBA" id="ARBA00023136"/>
    </source>
</evidence>
<accession>A0A0K1QM28</accession>
<evidence type="ECO:0000256" key="7">
    <source>
        <dbReference type="ARBA" id="ARBA00023303"/>
    </source>
</evidence>
<evidence type="ECO:0000313" key="11">
    <source>
        <dbReference type="Proteomes" id="UP000017175"/>
    </source>
</evidence>
<keyword evidence="5" id="KW-0406">Ion transport</keyword>